<dbReference type="AlphaFoldDB" id="A0A8D8X4C4"/>
<protein>
    <submittedName>
        <fullName evidence="2">Uncharacterized protein</fullName>
    </submittedName>
</protein>
<reference evidence="2" key="1">
    <citation type="submission" date="2021-05" db="EMBL/GenBank/DDBJ databases">
        <authorList>
            <person name="Alioto T."/>
            <person name="Alioto T."/>
            <person name="Gomez Garrido J."/>
        </authorList>
    </citation>
    <scope>NUCLEOTIDE SEQUENCE</scope>
</reference>
<sequence length="101" mass="11742">MVFQIPVHTFPIRGPQTNNAINHNIPVGERQNKHGIMQQKSRFSAKELNGKYRPKTRQTATVKDTDEDQHQTPLPDEDQHQTPLRILGCDKRYRQTAQITR</sequence>
<name>A0A8D8X4C4_9HEMI</name>
<evidence type="ECO:0000256" key="1">
    <source>
        <dbReference type="SAM" id="MobiDB-lite"/>
    </source>
</evidence>
<feature type="region of interest" description="Disordered" evidence="1">
    <location>
        <begin position="42"/>
        <end position="83"/>
    </location>
</feature>
<evidence type="ECO:0000313" key="2">
    <source>
        <dbReference type="EMBL" id="CAG6681379.1"/>
    </source>
</evidence>
<proteinExistence type="predicted"/>
<accession>A0A8D8X4C4</accession>
<organism evidence="2">
    <name type="scientific">Cacopsylla melanoneura</name>
    <dbReference type="NCBI Taxonomy" id="428564"/>
    <lineage>
        <taxon>Eukaryota</taxon>
        <taxon>Metazoa</taxon>
        <taxon>Ecdysozoa</taxon>
        <taxon>Arthropoda</taxon>
        <taxon>Hexapoda</taxon>
        <taxon>Insecta</taxon>
        <taxon>Pterygota</taxon>
        <taxon>Neoptera</taxon>
        <taxon>Paraneoptera</taxon>
        <taxon>Hemiptera</taxon>
        <taxon>Sternorrhyncha</taxon>
        <taxon>Psylloidea</taxon>
        <taxon>Psyllidae</taxon>
        <taxon>Psyllinae</taxon>
        <taxon>Cacopsylla</taxon>
    </lineage>
</organism>
<dbReference type="EMBL" id="HBUF01255386">
    <property type="protein sequence ID" value="CAG6681379.1"/>
    <property type="molecule type" value="Transcribed_RNA"/>
</dbReference>